<dbReference type="InterPro" id="IPR005467">
    <property type="entry name" value="His_kinase_dom"/>
</dbReference>
<accession>A0ABS8DF51</accession>
<dbReference type="InterPro" id="IPR050351">
    <property type="entry name" value="BphY/WalK/GraS-like"/>
</dbReference>
<evidence type="ECO:0000256" key="6">
    <source>
        <dbReference type="ARBA" id="ARBA00022777"/>
    </source>
</evidence>
<dbReference type="InterPro" id="IPR003594">
    <property type="entry name" value="HATPase_dom"/>
</dbReference>
<dbReference type="PANTHER" id="PTHR45453:SF1">
    <property type="entry name" value="PHOSPHATE REGULON SENSOR PROTEIN PHOR"/>
    <property type="match status" value="1"/>
</dbReference>
<evidence type="ECO:0000256" key="1">
    <source>
        <dbReference type="ARBA" id="ARBA00000085"/>
    </source>
</evidence>
<feature type="domain" description="Histidine kinase" evidence="8">
    <location>
        <begin position="90"/>
        <end position="304"/>
    </location>
</feature>
<dbReference type="PRINTS" id="PR00344">
    <property type="entry name" value="BCTRLSENSOR"/>
</dbReference>
<comment type="subcellular location">
    <subcellularLocation>
        <location evidence="2">Membrane</location>
    </subcellularLocation>
</comment>
<dbReference type="InterPro" id="IPR036097">
    <property type="entry name" value="HisK_dim/P_sf"/>
</dbReference>
<dbReference type="SMART" id="SM00387">
    <property type="entry name" value="HATPase_c"/>
    <property type="match status" value="1"/>
</dbReference>
<dbReference type="Pfam" id="PF00512">
    <property type="entry name" value="HisKA"/>
    <property type="match status" value="1"/>
</dbReference>
<sequence>MRWLWLLSAAMCGVGLCAALYFYRRGQKFYYNVDKMLDEILDNREIEQTDLAEGQVSALAGKLKRIQEKVELEVGEAQKEKEQVKSLISNMSHQLKTPLANIMLYEEILEEGKVSEEERRNFLSKMRKQSEKVSWILNSLFKMVKLEQNAVVFEAEGNLIRQTLLDAVSRVYEQAERKRIGIETEYFPDCVLFHNPKWTSEVFANILENAVKYTPPDGTITIGMKRFEMYTEIWIQDTGMGIAREELTEVFKRFYRSKSVENKEGSGIGLYLSKMILEKEKGYMNVVSEVGKGSRFSVFLQNCRG</sequence>
<dbReference type="InterPro" id="IPR004358">
    <property type="entry name" value="Sig_transdc_His_kin-like_C"/>
</dbReference>
<dbReference type="SMART" id="SM00388">
    <property type="entry name" value="HisKA"/>
    <property type="match status" value="1"/>
</dbReference>
<dbReference type="EMBL" id="JAJCIS010000003">
    <property type="protein sequence ID" value="MCB7387038.1"/>
    <property type="molecule type" value="Genomic_DNA"/>
</dbReference>
<reference evidence="9 10" key="1">
    <citation type="submission" date="2021-10" db="EMBL/GenBank/DDBJ databases">
        <title>Collection of gut derived symbiotic bacterial strains cultured from healthy donors.</title>
        <authorList>
            <person name="Lin H."/>
            <person name="Littmann E."/>
            <person name="Kohout C."/>
            <person name="Pamer E.G."/>
        </authorList>
    </citation>
    <scope>NUCLEOTIDE SEQUENCE [LARGE SCALE GENOMIC DNA]</scope>
    <source>
        <strain evidence="9 10">DFI.1.165</strain>
    </source>
</reference>
<dbReference type="Gene3D" id="1.10.287.130">
    <property type="match status" value="1"/>
</dbReference>
<dbReference type="Pfam" id="PF02518">
    <property type="entry name" value="HATPase_c"/>
    <property type="match status" value="1"/>
</dbReference>
<name>A0ABS8DF51_9FIRM</name>
<keyword evidence="10" id="KW-1185">Reference proteome</keyword>
<dbReference type="Gene3D" id="3.30.565.10">
    <property type="entry name" value="Histidine kinase-like ATPase, C-terminal domain"/>
    <property type="match status" value="1"/>
</dbReference>
<evidence type="ECO:0000256" key="4">
    <source>
        <dbReference type="ARBA" id="ARBA00022553"/>
    </source>
</evidence>
<keyword evidence="7" id="KW-0902">Two-component regulatory system</keyword>
<protein>
    <recommendedName>
        <fullName evidence="3">histidine kinase</fullName>
        <ecNumber evidence="3">2.7.13.3</ecNumber>
    </recommendedName>
</protein>
<evidence type="ECO:0000313" key="10">
    <source>
        <dbReference type="Proteomes" id="UP001299546"/>
    </source>
</evidence>
<evidence type="ECO:0000256" key="3">
    <source>
        <dbReference type="ARBA" id="ARBA00012438"/>
    </source>
</evidence>
<gene>
    <name evidence="9" type="ORF">LIZ65_07020</name>
</gene>
<dbReference type="GO" id="GO:0016301">
    <property type="term" value="F:kinase activity"/>
    <property type="evidence" value="ECO:0007669"/>
    <property type="project" value="UniProtKB-KW"/>
</dbReference>
<dbReference type="PANTHER" id="PTHR45453">
    <property type="entry name" value="PHOSPHATE REGULON SENSOR PROTEIN PHOR"/>
    <property type="match status" value="1"/>
</dbReference>
<comment type="caution">
    <text evidence="9">The sequence shown here is derived from an EMBL/GenBank/DDBJ whole genome shotgun (WGS) entry which is preliminary data.</text>
</comment>
<evidence type="ECO:0000256" key="2">
    <source>
        <dbReference type="ARBA" id="ARBA00004370"/>
    </source>
</evidence>
<evidence type="ECO:0000259" key="8">
    <source>
        <dbReference type="PROSITE" id="PS50109"/>
    </source>
</evidence>
<dbReference type="SUPFAM" id="SSF55874">
    <property type="entry name" value="ATPase domain of HSP90 chaperone/DNA topoisomerase II/histidine kinase"/>
    <property type="match status" value="1"/>
</dbReference>
<comment type="catalytic activity">
    <reaction evidence="1">
        <text>ATP + protein L-histidine = ADP + protein N-phospho-L-histidine.</text>
        <dbReference type="EC" id="2.7.13.3"/>
    </reaction>
</comment>
<keyword evidence="6 9" id="KW-0418">Kinase</keyword>
<keyword evidence="4" id="KW-0597">Phosphoprotein</keyword>
<dbReference type="SUPFAM" id="SSF47384">
    <property type="entry name" value="Homodimeric domain of signal transducing histidine kinase"/>
    <property type="match status" value="1"/>
</dbReference>
<dbReference type="Proteomes" id="UP001299546">
    <property type="component" value="Unassembled WGS sequence"/>
</dbReference>
<proteinExistence type="predicted"/>
<dbReference type="CDD" id="cd00082">
    <property type="entry name" value="HisKA"/>
    <property type="match status" value="1"/>
</dbReference>
<evidence type="ECO:0000313" key="9">
    <source>
        <dbReference type="EMBL" id="MCB7387038.1"/>
    </source>
</evidence>
<dbReference type="RefSeq" id="WP_066733585.1">
    <property type="nucleotide sequence ID" value="NZ_JAJCIQ010000003.1"/>
</dbReference>
<organism evidence="9 10">
    <name type="scientific">Bariatricus massiliensis</name>
    <dbReference type="NCBI Taxonomy" id="1745713"/>
    <lineage>
        <taxon>Bacteria</taxon>
        <taxon>Bacillati</taxon>
        <taxon>Bacillota</taxon>
        <taxon>Clostridia</taxon>
        <taxon>Lachnospirales</taxon>
        <taxon>Lachnospiraceae</taxon>
        <taxon>Bariatricus</taxon>
    </lineage>
</organism>
<dbReference type="InterPro" id="IPR036890">
    <property type="entry name" value="HATPase_C_sf"/>
</dbReference>
<dbReference type="EC" id="2.7.13.3" evidence="3"/>
<dbReference type="PROSITE" id="PS50109">
    <property type="entry name" value="HIS_KIN"/>
    <property type="match status" value="1"/>
</dbReference>
<evidence type="ECO:0000256" key="5">
    <source>
        <dbReference type="ARBA" id="ARBA00022679"/>
    </source>
</evidence>
<evidence type="ECO:0000256" key="7">
    <source>
        <dbReference type="ARBA" id="ARBA00023012"/>
    </source>
</evidence>
<dbReference type="InterPro" id="IPR003661">
    <property type="entry name" value="HisK_dim/P_dom"/>
</dbReference>
<keyword evidence="5" id="KW-0808">Transferase</keyword>